<keyword evidence="3" id="KW-1185">Reference proteome</keyword>
<sequence length="125" mass="13860">MVVVGLSIFFLSCISIFFLSIVRLSSFSSHIFFVEIHATDNQVILRMKIGSWCKGSVWSKGPVVHCMSFDPAAKDQNQRGTLALHSSLESKIRSASQPYIWLCESLICVLIRSPGMFLPYTAGAT</sequence>
<keyword evidence="1" id="KW-1133">Transmembrane helix</keyword>
<organism evidence="2 3">
    <name type="scientific">Lophiotrema nucula</name>
    <dbReference type="NCBI Taxonomy" id="690887"/>
    <lineage>
        <taxon>Eukaryota</taxon>
        <taxon>Fungi</taxon>
        <taxon>Dikarya</taxon>
        <taxon>Ascomycota</taxon>
        <taxon>Pezizomycotina</taxon>
        <taxon>Dothideomycetes</taxon>
        <taxon>Pleosporomycetidae</taxon>
        <taxon>Pleosporales</taxon>
        <taxon>Lophiotremataceae</taxon>
        <taxon>Lophiotrema</taxon>
    </lineage>
</organism>
<gene>
    <name evidence="2" type="ORF">BDV96DRAFT_380167</name>
</gene>
<dbReference type="EMBL" id="ML977317">
    <property type="protein sequence ID" value="KAF2118201.1"/>
    <property type="molecule type" value="Genomic_DNA"/>
</dbReference>
<evidence type="ECO:0000256" key="1">
    <source>
        <dbReference type="SAM" id="Phobius"/>
    </source>
</evidence>
<accession>A0A6A5ZIR0</accession>
<keyword evidence="1" id="KW-0472">Membrane</keyword>
<dbReference type="AlphaFoldDB" id="A0A6A5ZIR0"/>
<name>A0A6A5ZIR0_9PLEO</name>
<evidence type="ECO:0000313" key="2">
    <source>
        <dbReference type="EMBL" id="KAF2118201.1"/>
    </source>
</evidence>
<evidence type="ECO:0000313" key="3">
    <source>
        <dbReference type="Proteomes" id="UP000799770"/>
    </source>
</evidence>
<keyword evidence="1" id="KW-0812">Transmembrane</keyword>
<reference evidence="2" key="1">
    <citation type="journal article" date="2020" name="Stud. Mycol.">
        <title>101 Dothideomycetes genomes: a test case for predicting lifestyles and emergence of pathogens.</title>
        <authorList>
            <person name="Haridas S."/>
            <person name="Albert R."/>
            <person name="Binder M."/>
            <person name="Bloem J."/>
            <person name="Labutti K."/>
            <person name="Salamov A."/>
            <person name="Andreopoulos B."/>
            <person name="Baker S."/>
            <person name="Barry K."/>
            <person name="Bills G."/>
            <person name="Bluhm B."/>
            <person name="Cannon C."/>
            <person name="Castanera R."/>
            <person name="Culley D."/>
            <person name="Daum C."/>
            <person name="Ezra D."/>
            <person name="Gonzalez J."/>
            <person name="Henrissat B."/>
            <person name="Kuo A."/>
            <person name="Liang C."/>
            <person name="Lipzen A."/>
            <person name="Lutzoni F."/>
            <person name="Magnuson J."/>
            <person name="Mondo S."/>
            <person name="Nolan M."/>
            <person name="Ohm R."/>
            <person name="Pangilinan J."/>
            <person name="Park H.-J."/>
            <person name="Ramirez L."/>
            <person name="Alfaro M."/>
            <person name="Sun H."/>
            <person name="Tritt A."/>
            <person name="Yoshinaga Y."/>
            <person name="Zwiers L.-H."/>
            <person name="Turgeon B."/>
            <person name="Goodwin S."/>
            <person name="Spatafora J."/>
            <person name="Crous P."/>
            <person name="Grigoriev I."/>
        </authorList>
    </citation>
    <scope>NUCLEOTIDE SEQUENCE</scope>
    <source>
        <strain evidence="2">CBS 627.86</strain>
    </source>
</reference>
<feature type="transmembrane region" description="Helical" evidence="1">
    <location>
        <begin position="6"/>
        <end position="24"/>
    </location>
</feature>
<protein>
    <submittedName>
        <fullName evidence="2">Uncharacterized protein</fullName>
    </submittedName>
</protein>
<proteinExistence type="predicted"/>
<dbReference type="Proteomes" id="UP000799770">
    <property type="component" value="Unassembled WGS sequence"/>
</dbReference>